<dbReference type="RefSeq" id="WP_344305477.1">
    <property type="nucleotide sequence ID" value="NZ_BAAAQQ010000014.1"/>
</dbReference>
<keyword evidence="2" id="KW-0472">Membrane</keyword>
<evidence type="ECO:0008006" key="5">
    <source>
        <dbReference type="Google" id="ProtNLM"/>
    </source>
</evidence>
<evidence type="ECO:0000256" key="2">
    <source>
        <dbReference type="SAM" id="Phobius"/>
    </source>
</evidence>
<sequence>MTTRNEHPILHGLAALVGVAVAIGLLFGAGTLVVTKGLGLGSGGSGEASDPEAGDASMYLPKPTKKETATGPLVSLAPGEEETPGSTGSPQAQTGIVLQAGQTSVAPMQQIDLSGSYAGGDGAILQVQRFEGGSWRDFPVTAQVSGGQFTTYIQTGQTGENKFRMADTDSGAASNEVTVTIG</sequence>
<feature type="transmembrane region" description="Helical" evidence="2">
    <location>
        <begin position="12"/>
        <end position="34"/>
    </location>
</feature>
<gene>
    <name evidence="3" type="ORF">GCM10009843_38480</name>
</gene>
<organism evidence="3 4">
    <name type="scientific">Nocardioides bigeumensis</name>
    <dbReference type="NCBI Taxonomy" id="433657"/>
    <lineage>
        <taxon>Bacteria</taxon>
        <taxon>Bacillati</taxon>
        <taxon>Actinomycetota</taxon>
        <taxon>Actinomycetes</taxon>
        <taxon>Propionibacteriales</taxon>
        <taxon>Nocardioidaceae</taxon>
        <taxon>Nocardioides</taxon>
    </lineage>
</organism>
<evidence type="ECO:0000313" key="3">
    <source>
        <dbReference type="EMBL" id="GAA2133275.1"/>
    </source>
</evidence>
<keyword evidence="4" id="KW-1185">Reference proteome</keyword>
<name>A0ABP5KMK5_9ACTN</name>
<accession>A0ABP5KMK5</accession>
<reference evidence="4" key="1">
    <citation type="journal article" date="2019" name="Int. J. Syst. Evol. Microbiol.">
        <title>The Global Catalogue of Microorganisms (GCM) 10K type strain sequencing project: providing services to taxonomists for standard genome sequencing and annotation.</title>
        <authorList>
            <consortium name="The Broad Institute Genomics Platform"/>
            <consortium name="The Broad Institute Genome Sequencing Center for Infectious Disease"/>
            <person name="Wu L."/>
            <person name="Ma J."/>
        </authorList>
    </citation>
    <scope>NUCLEOTIDE SEQUENCE [LARGE SCALE GENOMIC DNA]</scope>
    <source>
        <strain evidence="4">JCM 16021</strain>
    </source>
</reference>
<comment type="caution">
    <text evidence="3">The sequence shown here is derived from an EMBL/GenBank/DDBJ whole genome shotgun (WGS) entry which is preliminary data.</text>
</comment>
<evidence type="ECO:0000313" key="4">
    <source>
        <dbReference type="Proteomes" id="UP001500575"/>
    </source>
</evidence>
<evidence type="ECO:0000256" key="1">
    <source>
        <dbReference type="SAM" id="MobiDB-lite"/>
    </source>
</evidence>
<feature type="region of interest" description="Disordered" evidence="1">
    <location>
        <begin position="41"/>
        <end position="92"/>
    </location>
</feature>
<dbReference type="Proteomes" id="UP001500575">
    <property type="component" value="Unassembled WGS sequence"/>
</dbReference>
<dbReference type="EMBL" id="BAAAQQ010000014">
    <property type="protein sequence ID" value="GAA2133275.1"/>
    <property type="molecule type" value="Genomic_DNA"/>
</dbReference>
<protein>
    <recommendedName>
        <fullName evidence="5">Secreted protein</fullName>
    </recommendedName>
</protein>
<proteinExistence type="predicted"/>
<keyword evidence="2" id="KW-0812">Transmembrane</keyword>
<keyword evidence="2" id="KW-1133">Transmembrane helix</keyword>